<dbReference type="InterPro" id="IPR058625">
    <property type="entry name" value="MdtA-like_BSH"/>
</dbReference>
<protein>
    <submittedName>
        <fullName evidence="9">HlyD family secretion protein</fullName>
    </submittedName>
</protein>
<feature type="domain" description="p-hydroxybenzoic acid efflux pump subunit AaeA-like beta-barrel" evidence="8">
    <location>
        <begin position="188"/>
        <end position="283"/>
    </location>
</feature>
<dbReference type="RefSeq" id="WP_166258271.1">
    <property type="nucleotide sequence ID" value="NZ_JAAMOW010000007.1"/>
</dbReference>
<comment type="similarity">
    <text evidence="1">Belongs to the membrane fusion protein (MFP) (TC 8.A.1) family.</text>
</comment>
<keyword evidence="10" id="KW-1185">Reference proteome</keyword>
<reference evidence="9 10" key="1">
    <citation type="journal article" date="2014" name="Int. J. Syst. Evol. Microbiol.">
        <title>Solimonas terrae sp. nov., isolated from soil.</title>
        <authorList>
            <person name="Kim S.J."/>
            <person name="Moon J.Y."/>
            <person name="Weon H.Y."/>
            <person name="Ahn J.H."/>
            <person name="Chen W.M."/>
            <person name="Kwon S.W."/>
        </authorList>
    </citation>
    <scope>NUCLEOTIDE SEQUENCE [LARGE SCALE GENOMIC DNA]</scope>
    <source>
        <strain evidence="9 10">KIS83-12</strain>
    </source>
</reference>
<dbReference type="Pfam" id="PF25963">
    <property type="entry name" value="Beta-barrel_AAEA"/>
    <property type="match status" value="1"/>
</dbReference>
<dbReference type="PANTHER" id="PTHR30367:SF12">
    <property type="entry name" value="P-HYDROXYBENZOIC ACID EFFLUX PUMP SUBUNIT AAEA"/>
    <property type="match status" value="1"/>
</dbReference>
<comment type="caution">
    <text evidence="9">The sequence shown here is derived from an EMBL/GenBank/DDBJ whole genome shotgun (WGS) entry which is preliminary data.</text>
</comment>
<evidence type="ECO:0000256" key="4">
    <source>
        <dbReference type="ARBA" id="ARBA00023136"/>
    </source>
</evidence>
<evidence type="ECO:0000313" key="9">
    <source>
        <dbReference type="EMBL" id="NGY05883.1"/>
    </source>
</evidence>
<keyword evidence="3 6" id="KW-1133">Transmembrane helix</keyword>
<dbReference type="EMBL" id="JAAMOW010000007">
    <property type="protein sequence ID" value="NGY05883.1"/>
    <property type="molecule type" value="Genomic_DNA"/>
</dbReference>
<dbReference type="InterPro" id="IPR058634">
    <property type="entry name" value="AaeA-lik-b-barrel"/>
</dbReference>
<feature type="domain" description="Multidrug resistance protein MdtA-like barrel-sandwich hybrid" evidence="7">
    <location>
        <begin position="45"/>
        <end position="180"/>
    </location>
</feature>
<dbReference type="GO" id="GO:0016020">
    <property type="term" value="C:membrane"/>
    <property type="evidence" value="ECO:0007669"/>
    <property type="project" value="InterPro"/>
</dbReference>
<dbReference type="Proteomes" id="UP000472676">
    <property type="component" value="Unassembled WGS sequence"/>
</dbReference>
<evidence type="ECO:0000256" key="1">
    <source>
        <dbReference type="ARBA" id="ARBA00009477"/>
    </source>
</evidence>
<evidence type="ECO:0000256" key="2">
    <source>
        <dbReference type="ARBA" id="ARBA00022692"/>
    </source>
</evidence>
<dbReference type="GO" id="GO:0022857">
    <property type="term" value="F:transmembrane transporter activity"/>
    <property type="evidence" value="ECO:0007669"/>
    <property type="project" value="InterPro"/>
</dbReference>
<keyword evidence="5" id="KW-0175">Coiled coil</keyword>
<evidence type="ECO:0000259" key="7">
    <source>
        <dbReference type="Pfam" id="PF25917"/>
    </source>
</evidence>
<evidence type="ECO:0000256" key="6">
    <source>
        <dbReference type="SAM" id="Phobius"/>
    </source>
</evidence>
<feature type="coiled-coil region" evidence="5">
    <location>
        <begin position="129"/>
        <end position="156"/>
    </location>
</feature>
<sequence>MNPVQALRVLMTLAISVAAVLIGIALWDHYMLAPWTRDGRVRADIVAIAPDVAGLVTEIAVRDNQFVHQGDLLLRIDPERYRLAVTQAEAALKARDVDRRLRAREAARRAKLDGLVISSESRETTASQAAAADAQYDEAQAALDVARLNLARAEVHAPVDGYVTNFTAQVGDYASVGKPVLALINAHSYYVVGYFEETKLPKLHVGDAAHMRLMDGGELRGTVESVPHGINDHNDAVGRSMLADVNPTFNWVRLAQRIPVRVHIDTVPDGTQLVAGQTCSVVIDEHGAR</sequence>
<dbReference type="SUPFAM" id="SSF111369">
    <property type="entry name" value="HlyD-like secretion proteins"/>
    <property type="match status" value="1"/>
</dbReference>
<dbReference type="Pfam" id="PF25917">
    <property type="entry name" value="BSH_RND"/>
    <property type="match status" value="1"/>
</dbReference>
<dbReference type="Gene3D" id="2.40.50.100">
    <property type="match status" value="1"/>
</dbReference>
<dbReference type="NCBIfam" id="TIGR01730">
    <property type="entry name" value="RND_mfp"/>
    <property type="match status" value="1"/>
</dbReference>
<dbReference type="Gene3D" id="2.40.30.170">
    <property type="match status" value="1"/>
</dbReference>
<organism evidence="9 10">
    <name type="scientific">Solimonas terrae</name>
    <dbReference type="NCBI Taxonomy" id="1396819"/>
    <lineage>
        <taxon>Bacteria</taxon>
        <taxon>Pseudomonadati</taxon>
        <taxon>Pseudomonadota</taxon>
        <taxon>Gammaproteobacteria</taxon>
        <taxon>Nevskiales</taxon>
        <taxon>Nevskiaceae</taxon>
        <taxon>Solimonas</taxon>
    </lineage>
</organism>
<evidence type="ECO:0000259" key="8">
    <source>
        <dbReference type="Pfam" id="PF25963"/>
    </source>
</evidence>
<keyword evidence="2 6" id="KW-0812">Transmembrane</keyword>
<gene>
    <name evidence="9" type="ORF">G7Y85_14005</name>
</gene>
<evidence type="ECO:0000256" key="3">
    <source>
        <dbReference type="ARBA" id="ARBA00022989"/>
    </source>
</evidence>
<dbReference type="AlphaFoldDB" id="A0A6M2BUU0"/>
<feature type="transmembrane region" description="Helical" evidence="6">
    <location>
        <begin position="6"/>
        <end position="27"/>
    </location>
</feature>
<dbReference type="PANTHER" id="PTHR30367">
    <property type="entry name" value="P-HYDROXYBENZOIC ACID EFFLUX PUMP SUBUNIT AAEA-RELATED"/>
    <property type="match status" value="1"/>
</dbReference>
<evidence type="ECO:0000256" key="5">
    <source>
        <dbReference type="SAM" id="Coils"/>
    </source>
</evidence>
<proteinExistence type="inferred from homology"/>
<dbReference type="InterPro" id="IPR006143">
    <property type="entry name" value="RND_pump_MFP"/>
</dbReference>
<evidence type="ECO:0000313" key="10">
    <source>
        <dbReference type="Proteomes" id="UP000472676"/>
    </source>
</evidence>
<keyword evidence="4 6" id="KW-0472">Membrane</keyword>
<accession>A0A6M2BUU0</accession>
<name>A0A6M2BUU0_9GAMM</name>
<dbReference type="InterPro" id="IPR050393">
    <property type="entry name" value="MFP_Efflux_Pump"/>
</dbReference>